<feature type="chain" id="PRO_5013707282" description="Secreted protein" evidence="1">
    <location>
        <begin position="28"/>
        <end position="155"/>
    </location>
</feature>
<evidence type="ECO:0000256" key="1">
    <source>
        <dbReference type="SAM" id="SignalP"/>
    </source>
</evidence>
<dbReference type="RefSeq" id="WP_090585469.1">
    <property type="nucleotide sequence ID" value="NZ_CP104302.1"/>
</dbReference>
<comment type="caution">
    <text evidence="2">The sequence shown here is derived from an EMBL/GenBank/DDBJ whole genome shotgun (WGS) entry which is preliminary data.</text>
</comment>
<gene>
    <name evidence="2" type="ORF">CQY22_011320</name>
</gene>
<evidence type="ECO:0000313" key="2">
    <source>
        <dbReference type="EMBL" id="PIB74945.1"/>
    </source>
</evidence>
<reference evidence="2 3" key="1">
    <citation type="journal article" date="2017" name="Infect. Genet. Evol.">
        <title>The new phylogeny of the genus Mycobacterium: The old and the news.</title>
        <authorList>
            <person name="Tortoli E."/>
            <person name="Fedrizzi T."/>
            <person name="Meehan C.J."/>
            <person name="Trovato A."/>
            <person name="Grottola A."/>
            <person name="Giacobazzi E."/>
            <person name="Serpini G.F."/>
            <person name="Tagliazucchi S."/>
            <person name="Fabio A."/>
            <person name="Bettua C."/>
            <person name="Bertorelli R."/>
            <person name="Frascaro F."/>
            <person name="De Sanctis V."/>
            <person name="Pecorari M."/>
            <person name="Jousson O."/>
            <person name="Segata N."/>
            <person name="Cirillo D.M."/>
        </authorList>
    </citation>
    <scope>NUCLEOTIDE SEQUENCE [LARGE SCALE GENOMIC DNA]</scope>
    <source>
        <strain evidence="2 3">CIP1034565</strain>
    </source>
</reference>
<keyword evidence="3" id="KW-1185">Reference proteome</keyword>
<keyword evidence="1" id="KW-0732">Signal</keyword>
<evidence type="ECO:0008006" key="4">
    <source>
        <dbReference type="Google" id="ProtNLM"/>
    </source>
</evidence>
<dbReference type="EMBL" id="PDCN02000013">
    <property type="protein sequence ID" value="PIB74945.1"/>
    <property type="molecule type" value="Genomic_DNA"/>
</dbReference>
<dbReference type="AlphaFoldDB" id="A0A2G5P9E0"/>
<sequence>MGITSRAACALTGAAALALTGAGTAAAAEDIPVHQVPATGTAVSGLAVPGPWTAALRVMSTDTPGEVELSVPVTPEICATTAGNALVRVDYANPGQTHGAAFLNPCGHAVDPAPVTAVVRTESGFTHFTTTIIGSQAYPNAGLPATMGTGSFVTP</sequence>
<dbReference type="Proteomes" id="UP000230551">
    <property type="component" value="Unassembled WGS sequence"/>
</dbReference>
<accession>A0A2G5P9E0</accession>
<feature type="signal peptide" evidence="1">
    <location>
        <begin position="1"/>
        <end position="27"/>
    </location>
</feature>
<evidence type="ECO:0000313" key="3">
    <source>
        <dbReference type="Proteomes" id="UP000230551"/>
    </source>
</evidence>
<name>A0A2G5P9E0_9MYCO</name>
<organism evidence="2 3">
    <name type="scientific">Mycolicibacterium brumae</name>
    <dbReference type="NCBI Taxonomy" id="85968"/>
    <lineage>
        <taxon>Bacteria</taxon>
        <taxon>Bacillati</taxon>
        <taxon>Actinomycetota</taxon>
        <taxon>Actinomycetes</taxon>
        <taxon>Mycobacteriales</taxon>
        <taxon>Mycobacteriaceae</taxon>
        <taxon>Mycolicibacterium</taxon>
    </lineage>
</organism>
<dbReference type="OrthoDB" id="4406657at2"/>
<dbReference type="STRING" id="85968.GCA_900073015_00466"/>
<protein>
    <recommendedName>
        <fullName evidence="4">Secreted protein</fullName>
    </recommendedName>
</protein>
<proteinExistence type="predicted"/>